<comment type="pathway">
    <text evidence="3 15">Purine metabolism; IMP biosynthesis via salvage pathway; IMP from hypoxanthine: step 1/1.</text>
</comment>
<dbReference type="GO" id="GO:0006166">
    <property type="term" value="P:purine ribonucleoside salvage"/>
    <property type="evidence" value="ECO:0007669"/>
    <property type="project" value="UniProtKB-KW"/>
</dbReference>
<reference evidence="17 18" key="1">
    <citation type="journal article" date="2014" name="Genome Announc.">
        <title>Draft Genome Sequence of Lutibaculum baratangense Strain AMV1T, Isolated from a Mud Volcano in Andamans, India.</title>
        <authorList>
            <person name="Singh A."/>
            <person name="Sreenivas A."/>
            <person name="Sathyanarayana Reddy G."/>
            <person name="Pinnaka A.K."/>
            <person name="Shivaji S."/>
        </authorList>
    </citation>
    <scope>NUCLEOTIDE SEQUENCE [LARGE SCALE GENOMIC DNA]</scope>
    <source>
        <strain evidence="17 18">AMV1</strain>
    </source>
</reference>
<dbReference type="Proteomes" id="UP000017819">
    <property type="component" value="Unassembled WGS sequence"/>
</dbReference>
<dbReference type="Pfam" id="PF00156">
    <property type="entry name" value="Pribosyltran"/>
    <property type="match status" value="1"/>
</dbReference>
<dbReference type="STRING" id="631454.N177_2847"/>
<dbReference type="Gene3D" id="3.40.50.2020">
    <property type="match status" value="1"/>
</dbReference>
<name>V4QW13_9HYPH</name>
<evidence type="ECO:0000256" key="8">
    <source>
        <dbReference type="ARBA" id="ARBA00022679"/>
    </source>
</evidence>
<dbReference type="PANTHER" id="PTHR43340:SF1">
    <property type="entry name" value="HYPOXANTHINE PHOSPHORIBOSYLTRANSFERASE"/>
    <property type="match status" value="1"/>
</dbReference>
<evidence type="ECO:0000256" key="15">
    <source>
        <dbReference type="RuleBase" id="RU364099"/>
    </source>
</evidence>
<dbReference type="PATRIC" id="fig|631454.5.peg.2812"/>
<feature type="domain" description="Phosphoribosyltransferase" evidence="16">
    <location>
        <begin position="7"/>
        <end position="153"/>
    </location>
</feature>
<proteinExistence type="inferred from homology"/>
<evidence type="ECO:0000256" key="1">
    <source>
        <dbReference type="ARBA" id="ARBA00001946"/>
    </source>
</evidence>
<keyword evidence="11 15" id="KW-0547">Nucleotide-binding</keyword>
<evidence type="ECO:0000256" key="2">
    <source>
        <dbReference type="ARBA" id="ARBA00004496"/>
    </source>
</evidence>
<dbReference type="SUPFAM" id="SSF53271">
    <property type="entry name" value="PRTase-like"/>
    <property type="match status" value="1"/>
</dbReference>
<dbReference type="EC" id="2.4.2.8" evidence="5 15"/>
<accession>V4QW13</accession>
<dbReference type="EMBL" id="AWXZ01000037">
    <property type="protein sequence ID" value="ESR23902.1"/>
    <property type="molecule type" value="Genomic_DNA"/>
</dbReference>
<evidence type="ECO:0000256" key="4">
    <source>
        <dbReference type="ARBA" id="ARBA00008391"/>
    </source>
</evidence>
<dbReference type="GO" id="GO:0004422">
    <property type="term" value="F:hypoxanthine phosphoribosyltransferase activity"/>
    <property type="evidence" value="ECO:0007669"/>
    <property type="project" value="InterPro"/>
</dbReference>
<dbReference type="GO" id="GO:0032263">
    <property type="term" value="P:GMP salvage"/>
    <property type="evidence" value="ECO:0007669"/>
    <property type="project" value="TreeGrafter"/>
</dbReference>
<comment type="caution">
    <text evidence="17">The sequence shown here is derived from an EMBL/GenBank/DDBJ whole genome shotgun (WGS) entry which is preliminary data.</text>
</comment>
<dbReference type="CDD" id="cd06223">
    <property type="entry name" value="PRTases_typeI"/>
    <property type="match status" value="1"/>
</dbReference>
<dbReference type="GO" id="GO:0000287">
    <property type="term" value="F:magnesium ion binding"/>
    <property type="evidence" value="ECO:0007669"/>
    <property type="project" value="TreeGrafter"/>
</dbReference>
<evidence type="ECO:0000256" key="12">
    <source>
        <dbReference type="ARBA" id="ARBA00022842"/>
    </source>
</evidence>
<dbReference type="GO" id="GO:0052657">
    <property type="term" value="F:guanine phosphoribosyltransferase activity"/>
    <property type="evidence" value="ECO:0007669"/>
    <property type="project" value="RHEA"/>
</dbReference>
<keyword evidence="12 15" id="KW-0460">Magnesium</keyword>
<evidence type="ECO:0000256" key="7">
    <source>
        <dbReference type="ARBA" id="ARBA00022676"/>
    </source>
</evidence>
<protein>
    <recommendedName>
        <fullName evidence="5 15">Hypoxanthine phosphoribosyltransferase</fullName>
        <ecNumber evidence="5 15">2.4.2.8</ecNumber>
    </recommendedName>
</protein>
<keyword evidence="10 15" id="KW-0660">Purine salvage</keyword>
<dbReference type="InterPro" id="IPR000836">
    <property type="entry name" value="PRTase_dom"/>
</dbReference>
<evidence type="ECO:0000256" key="6">
    <source>
        <dbReference type="ARBA" id="ARBA00022490"/>
    </source>
</evidence>
<keyword evidence="18" id="KW-1185">Reference proteome</keyword>
<dbReference type="AlphaFoldDB" id="V4QW13"/>
<dbReference type="GO" id="GO:0046100">
    <property type="term" value="P:hypoxanthine metabolic process"/>
    <property type="evidence" value="ECO:0007669"/>
    <property type="project" value="TreeGrafter"/>
</dbReference>
<dbReference type="GO" id="GO:0000166">
    <property type="term" value="F:nucleotide binding"/>
    <property type="evidence" value="ECO:0007669"/>
    <property type="project" value="UniProtKB-KW"/>
</dbReference>
<comment type="catalytic activity">
    <reaction evidence="14">
        <text>IMP + diphosphate = hypoxanthine + 5-phospho-alpha-D-ribose 1-diphosphate</text>
        <dbReference type="Rhea" id="RHEA:17973"/>
        <dbReference type="ChEBI" id="CHEBI:17368"/>
        <dbReference type="ChEBI" id="CHEBI:33019"/>
        <dbReference type="ChEBI" id="CHEBI:58017"/>
        <dbReference type="ChEBI" id="CHEBI:58053"/>
        <dbReference type="EC" id="2.4.2.8"/>
    </reaction>
    <physiologicalReaction direction="right-to-left" evidence="14">
        <dbReference type="Rhea" id="RHEA:17975"/>
    </physiologicalReaction>
</comment>
<evidence type="ECO:0000256" key="5">
    <source>
        <dbReference type="ARBA" id="ARBA00011895"/>
    </source>
</evidence>
<evidence type="ECO:0000256" key="13">
    <source>
        <dbReference type="ARBA" id="ARBA00048811"/>
    </source>
</evidence>
<comment type="similarity">
    <text evidence="4 15">Belongs to the purine/pyrimidine phosphoribosyltransferase family.</text>
</comment>
<evidence type="ECO:0000256" key="9">
    <source>
        <dbReference type="ARBA" id="ARBA00022723"/>
    </source>
</evidence>
<comment type="subcellular location">
    <subcellularLocation>
        <location evidence="2 15">Cytoplasm</location>
    </subcellularLocation>
</comment>
<dbReference type="GO" id="GO:0032264">
    <property type="term" value="P:IMP salvage"/>
    <property type="evidence" value="ECO:0007669"/>
    <property type="project" value="UniProtKB-UniPathway"/>
</dbReference>
<organism evidence="17 18">
    <name type="scientific">Lutibaculum baratangense AMV1</name>
    <dbReference type="NCBI Taxonomy" id="631454"/>
    <lineage>
        <taxon>Bacteria</taxon>
        <taxon>Pseudomonadati</taxon>
        <taxon>Pseudomonadota</taxon>
        <taxon>Alphaproteobacteria</taxon>
        <taxon>Hyphomicrobiales</taxon>
        <taxon>Tepidamorphaceae</taxon>
        <taxon>Lutibaculum</taxon>
    </lineage>
</organism>
<keyword evidence="9 15" id="KW-0479">Metal-binding</keyword>
<evidence type="ECO:0000256" key="10">
    <source>
        <dbReference type="ARBA" id="ARBA00022726"/>
    </source>
</evidence>
<dbReference type="InterPro" id="IPR005904">
    <property type="entry name" value="Hxn_phspho_trans"/>
</dbReference>
<evidence type="ECO:0000313" key="18">
    <source>
        <dbReference type="Proteomes" id="UP000017819"/>
    </source>
</evidence>
<dbReference type="NCBIfam" id="TIGR01203">
    <property type="entry name" value="HGPRTase"/>
    <property type="match status" value="1"/>
</dbReference>
<dbReference type="GO" id="GO:0005829">
    <property type="term" value="C:cytosol"/>
    <property type="evidence" value="ECO:0007669"/>
    <property type="project" value="TreeGrafter"/>
</dbReference>
<dbReference type="InterPro" id="IPR050408">
    <property type="entry name" value="HGPRT"/>
</dbReference>
<dbReference type="UniPathway" id="UPA00591">
    <property type="reaction ID" value="UER00648"/>
</dbReference>
<comment type="catalytic activity">
    <reaction evidence="13">
        <text>GMP + diphosphate = guanine + 5-phospho-alpha-D-ribose 1-diphosphate</text>
        <dbReference type="Rhea" id="RHEA:25424"/>
        <dbReference type="ChEBI" id="CHEBI:16235"/>
        <dbReference type="ChEBI" id="CHEBI:33019"/>
        <dbReference type="ChEBI" id="CHEBI:58017"/>
        <dbReference type="ChEBI" id="CHEBI:58115"/>
        <dbReference type="EC" id="2.4.2.8"/>
    </reaction>
    <physiologicalReaction direction="right-to-left" evidence="13">
        <dbReference type="Rhea" id="RHEA:25426"/>
    </physiologicalReaction>
</comment>
<evidence type="ECO:0000259" key="16">
    <source>
        <dbReference type="Pfam" id="PF00156"/>
    </source>
</evidence>
<dbReference type="GO" id="GO:0006178">
    <property type="term" value="P:guanine salvage"/>
    <property type="evidence" value="ECO:0007669"/>
    <property type="project" value="TreeGrafter"/>
</dbReference>
<comment type="cofactor">
    <cofactor evidence="1 15">
        <name>Mg(2+)</name>
        <dbReference type="ChEBI" id="CHEBI:18420"/>
    </cofactor>
</comment>
<dbReference type="PANTHER" id="PTHR43340">
    <property type="entry name" value="HYPOXANTHINE-GUANINE PHOSPHORIBOSYLTRANSFERASE"/>
    <property type="match status" value="1"/>
</dbReference>
<gene>
    <name evidence="17" type="ORF">N177_2847</name>
</gene>
<keyword evidence="6 15" id="KW-0963">Cytoplasm</keyword>
<dbReference type="eggNOG" id="COG0634">
    <property type="taxonomic scope" value="Bacteria"/>
</dbReference>
<keyword evidence="7 15" id="KW-0328">Glycosyltransferase</keyword>
<evidence type="ECO:0000313" key="17">
    <source>
        <dbReference type="EMBL" id="ESR23902.1"/>
    </source>
</evidence>
<evidence type="ECO:0000256" key="11">
    <source>
        <dbReference type="ARBA" id="ARBA00022741"/>
    </source>
</evidence>
<evidence type="ECO:0000256" key="3">
    <source>
        <dbReference type="ARBA" id="ARBA00004669"/>
    </source>
</evidence>
<evidence type="ECO:0000256" key="14">
    <source>
        <dbReference type="ARBA" id="ARBA00049402"/>
    </source>
</evidence>
<keyword evidence="8 15" id="KW-0808">Transferase</keyword>
<sequence>MLYSCEDIAARNAAIAREIAGLDLSNLLIVAILKGSFVFASDLLRALYEAGVSPEVDFMSLSSYGAGTTSRGQVTILRDVEMDMHGRSVILVDDILESGRTLAFAKDLMVARGARSVHSCVLLDKPGHRSADIEADFVGFECPDLFVVGYGMDVAHAFRELPFVGIVEERSDRK</sequence>
<dbReference type="InterPro" id="IPR029057">
    <property type="entry name" value="PRTase-like"/>
</dbReference>